<dbReference type="PANTHER" id="PTHR31095">
    <property type="entry name" value="RIKEN CDNA 9930021J03 GENE"/>
    <property type="match status" value="1"/>
</dbReference>
<dbReference type="SUPFAM" id="SSF47370">
    <property type="entry name" value="Bromodomain"/>
    <property type="match status" value="1"/>
</dbReference>
<proteinExistence type="predicted"/>
<evidence type="ECO:0000256" key="2">
    <source>
        <dbReference type="PROSITE-ProRule" id="PRU00035"/>
    </source>
</evidence>
<evidence type="ECO:0000256" key="1">
    <source>
        <dbReference type="ARBA" id="ARBA00023117"/>
    </source>
</evidence>
<dbReference type="Pfam" id="PF00439">
    <property type="entry name" value="Bromodomain"/>
    <property type="match status" value="1"/>
</dbReference>
<accession>A0A8R2NPJ7</accession>
<dbReference type="InterPro" id="IPR001487">
    <property type="entry name" value="Bromodomain"/>
</dbReference>
<dbReference type="InterPro" id="IPR056522">
    <property type="entry name" value="KIAA2026_hel"/>
</dbReference>
<dbReference type="PANTHER" id="PTHR31095:SF3">
    <property type="entry name" value="RIKEN CDNA 9930021J03 GENE"/>
    <property type="match status" value="1"/>
</dbReference>
<dbReference type="Proteomes" id="UP000007819">
    <property type="component" value="Chromosome A2"/>
</dbReference>
<keyword evidence="6" id="KW-1185">Reference proteome</keyword>
<evidence type="ECO:0000256" key="3">
    <source>
        <dbReference type="SAM" id="MobiDB-lite"/>
    </source>
</evidence>
<feature type="region of interest" description="Disordered" evidence="3">
    <location>
        <begin position="762"/>
        <end position="782"/>
    </location>
</feature>
<sequence length="1099" mass="127732">MADDPTEVSTFQHPKQELILNDYRHPRASRVYIQQAYSVGIHFQESNLQTDLERIFEEIYLKAPPLLKDLSNNTVDIDYTESIHEQIDFKKIDTKFKNGEYCSITDAIKDIREVFLNCYSFYGARSDHTKISLELEELLEEKISHLDNNYKALADVNLTFNLLNMEGKPSSKLRYPKDCYDSVLLRSVAHCRPERLKKYHKILSTTLTTDEDNAHILEKILSWENEVYFNDVFHRYISSMWELPEIGNFVTIIFKKLDLDIINQGEIERMFLMPKESTTMGKIMTTLLMPVKKTKFIGQVMPYKVWSEKLSKKVSGWCKVYHAKKQNKVVVMNSLGIHPDFWAVVNEKNPLIEKDYSELSYFRKVWLVKALCDYVTIKFKTINDIVTNCNERQCTIWKNDLETEEYFFFDSMPDLRIYYYNIPYDEPSLEFLESVKTETEEIKVEDNLPMNGVSGGFCSLQKDKHFKLIADSVEGLRTFLYELDMEGTSVPENLISALENFIAKIEPEEYNFIVLNNDSKIKLFKDCESYPDRIQKDEDNTLLWEEKDSKSITQAQNEEIILEKRQRKLIVQPDFDTVEYGESDENVKDNDESMSDFTDSDDEWGAMNQPKNKVKQPLQTSSKLLELERRLSEEGKMLKYDTYNLLDTNQNDEFNGHSKTLISSKDKDDISLLEMKDSIPIAQAQNTEIISQKRTRKLVVRQDFEIDKYYESEEYLSENDVKSISDFTDSEDEWGVMNQPKNKVRQPLRTPSRLVELEKQLREKEKGKREKDKISEHNTNKVFGTNDKDKSIKSVELLKTQNEVIFNNTDTFVNGHNKRLVDTNNIDNIHSCEEIVLIDSDKEENEKPPGGLKQVEIINLDEDMQNDIEILNDNFETSISTQVQTENNVRKTNEQGNYKQIESAVISIEDDDQIIISDDEDDIQFISMTVKPKSTPPNINKPCSLKTNLNKSYNSVSTNRQTTPTNHIKHQATSSIIHKLSQNVTIMPANVHVPKGIEVTMVKTPQRRIDSHFNSIKRRSTMANSHLTNNPSIINVKCEIISKPNLNGEVKFYVRLPNGKEHPGPNELINQYLKQHNNQLPDYWLVPLPVEVAKQYGIN</sequence>
<name>A0A8R2NPJ7_ACYPI</name>
<dbReference type="KEGG" id="api:100160594"/>
<dbReference type="AlphaFoldDB" id="A0A8R2NPJ7"/>
<dbReference type="GeneID" id="100160594"/>
<protein>
    <recommendedName>
        <fullName evidence="4">Bromo domain-containing protein</fullName>
    </recommendedName>
</protein>
<evidence type="ECO:0000259" key="4">
    <source>
        <dbReference type="PROSITE" id="PS50014"/>
    </source>
</evidence>
<dbReference type="PROSITE" id="PS50014">
    <property type="entry name" value="BROMODOMAIN_2"/>
    <property type="match status" value="1"/>
</dbReference>
<dbReference type="InterPro" id="IPR036427">
    <property type="entry name" value="Bromodomain-like_sf"/>
</dbReference>
<dbReference type="EnsemblMetazoa" id="XM_029489096.1">
    <property type="protein sequence ID" value="XP_029344956.1"/>
    <property type="gene ID" value="LOC100160594"/>
</dbReference>
<evidence type="ECO:0000313" key="5">
    <source>
        <dbReference type="EnsemblMetazoa" id="XP_029344956.1"/>
    </source>
</evidence>
<dbReference type="Gene3D" id="1.20.920.10">
    <property type="entry name" value="Bromodomain-like"/>
    <property type="match status" value="1"/>
</dbReference>
<dbReference type="InterPro" id="IPR040214">
    <property type="entry name" value="BRD10"/>
</dbReference>
<evidence type="ECO:0000313" key="6">
    <source>
        <dbReference type="Proteomes" id="UP000007819"/>
    </source>
</evidence>
<organism evidence="5 6">
    <name type="scientific">Acyrthosiphon pisum</name>
    <name type="common">Pea aphid</name>
    <dbReference type="NCBI Taxonomy" id="7029"/>
    <lineage>
        <taxon>Eukaryota</taxon>
        <taxon>Metazoa</taxon>
        <taxon>Ecdysozoa</taxon>
        <taxon>Arthropoda</taxon>
        <taxon>Hexapoda</taxon>
        <taxon>Insecta</taxon>
        <taxon>Pterygota</taxon>
        <taxon>Neoptera</taxon>
        <taxon>Paraneoptera</taxon>
        <taxon>Hemiptera</taxon>
        <taxon>Sternorrhyncha</taxon>
        <taxon>Aphidomorpha</taxon>
        <taxon>Aphidoidea</taxon>
        <taxon>Aphididae</taxon>
        <taxon>Macrosiphini</taxon>
        <taxon>Acyrthosiphon</taxon>
    </lineage>
</organism>
<feature type="domain" description="Bromo" evidence="4">
    <location>
        <begin position="78"/>
        <end position="129"/>
    </location>
</feature>
<dbReference type="Pfam" id="PF23450">
    <property type="entry name" value="KIAA2026_hel"/>
    <property type="match status" value="1"/>
</dbReference>
<dbReference type="SMART" id="SM00297">
    <property type="entry name" value="BROMO"/>
    <property type="match status" value="1"/>
</dbReference>
<keyword evidence="1 2" id="KW-0103">Bromodomain</keyword>
<dbReference type="RefSeq" id="XP_029344956.1">
    <property type="nucleotide sequence ID" value="XM_029489096.1"/>
</dbReference>
<feature type="compositionally biased region" description="Basic and acidic residues" evidence="3">
    <location>
        <begin position="762"/>
        <end position="779"/>
    </location>
</feature>
<reference evidence="6" key="1">
    <citation type="submission" date="2010-06" db="EMBL/GenBank/DDBJ databases">
        <authorList>
            <person name="Jiang H."/>
            <person name="Abraham K."/>
            <person name="Ali S."/>
            <person name="Alsbrooks S.L."/>
            <person name="Anim B.N."/>
            <person name="Anosike U.S."/>
            <person name="Attaway T."/>
            <person name="Bandaranaike D.P."/>
            <person name="Battles P.K."/>
            <person name="Bell S.N."/>
            <person name="Bell A.V."/>
            <person name="Beltran B."/>
            <person name="Bickham C."/>
            <person name="Bustamante Y."/>
            <person name="Caleb T."/>
            <person name="Canada A."/>
            <person name="Cardenas V."/>
            <person name="Carter K."/>
            <person name="Chacko J."/>
            <person name="Chandrabose M.N."/>
            <person name="Chavez D."/>
            <person name="Chavez A."/>
            <person name="Chen L."/>
            <person name="Chu H.-S."/>
            <person name="Claassen K.J."/>
            <person name="Cockrell R."/>
            <person name="Collins M."/>
            <person name="Cooper J.A."/>
            <person name="Cree A."/>
            <person name="Curry S.M."/>
            <person name="Da Y."/>
            <person name="Dao M.D."/>
            <person name="Das B."/>
            <person name="Davila M.-L."/>
            <person name="Davy-Carroll L."/>
            <person name="Denson S."/>
            <person name="Dinh H."/>
            <person name="Ebong V.E."/>
            <person name="Edwards J.R."/>
            <person name="Egan A."/>
            <person name="El-Daye J."/>
            <person name="Escobedo L."/>
            <person name="Fernandez S."/>
            <person name="Fernando P.R."/>
            <person name="Flagg N."/>
            <person name="Forbes L.D."/>
            <person name="Fowler R.G."/>
            <person name="Fu Q."/>
            <person name="Gabisi R.A."/>
            <person name="Ganer J."/>
            <person name="Garbino Pronczuk A."/>
            <person name="Garcia R.M."/>
            <person name="Garner T."/>
            <person name="Garrett T.E."/>
            <person name="Gonzalez D.A."/>
            <person name="Hamid H."/>
            <person name="Hawkins E.S."/>
            <person name="Hirani K."/>
            <person name="Hogues M.E."/>
            <person name="Hollins B."/>
            <person name="Hsiao C.-H."/>
            <person name="Jabil R."/>
            <person name="James M.L."/>
            <person name="Jhangiani S.N."/>
            <person name="Johnson B."/>
            <person name="Johnson Q."/>
            <person name="Joshi V."/>
            <person name="Kalu J.B."/>
            <person name="Kam C."/>
            <person name="Kashfia A."/>
            <person name="Keebler J."/>
            <person name="Kisamo H."/>
            <person name="Kovar C.L."/>
            <person name="Lago L.A."/>
            <person name="Lai C.-Y."/>
            <person name="Laidlaw J."/>
            <person name="Lara F."/>
            <person name="Le T.-K."/>
            <person name="Lee S.L."/>
            <person name="Legall F.H."/>
            <person name="Lemon S.J."/>
            <person name="Lewis L.R."/>
            <person name="Li B."/>
            <person name="Liu Y."/>
            <person name="Liu Y.-S."/>
            <person name="Lopez J."/>
            <person name="Lozado R.J."/>
            <person name="Lu J."/>
            <person name="Madu R.C."/>
            <person name="Maheshwari M."/>
            <person name="Maheshwari R."/>
            <person name="Malloy K."/>
            <person name="Martinez E."/>
            <person name="Mathew T."/>
            <person name="Mercado I.C."/>
            <person name="Mercado C."/>
            <person name="Meyer B."/>
            <person name="Montgomery K."/>
            <person name="Morgan M.B."/>
            <person name="Munidasa M."/>
            <person name="Nazareth L.V."/>
            <person name="Nelson J."/>
            <person name="Ng B.M."/>
            <person name="Nguyen N.B."/>
            <person name="Nguyen P.Q."/>
            <person name="Nguyen T."/>
            <person name="Obregon M."/>
            <person name="Okwuonu G.O."/>
            <person name="Onwere C.G."/>
            <person name="Orozco G."/>
            <person name="Parra A."/>
            <person name="Patel S."/>
            <person name="Patil S."/>
            <person name="Perez A."/>
            <person name="Perez Y."/>
            <person name="Pham C."/>
            <person name="Primus E.L."/>
            <person name="Pu L.-L."/>
            <person name="Puazo M."/>
            <person name="Qin X."/>
            <person name="Quiroz J.B."/>
            <person name="Reese J."/>
            <person name="Richards S."/>
            <person name="Rives C.M."/>
            <person name="Robberts R."/>
            <person name="Ruiz S.J."/>
            <person name="Ruiz M.J."/>
            <person name="Santibanez J."/>
            <person name="Schneider B.W."/>
            <person name="Sisson I."/>
            <person name="Smith M."/>
            <person name="Sodergren E."/>
            <person name="Song X.-Z."/>
            <person name="Song B.B."/>
            <person name="Summersgill H."/>
            <person name="Thelus R."/>
            <person name="Thornton R.D."/>
            <person name="Trejos Z.Y."/>
            <person name="Usmani K."/>
            <person name="Vattathil S."/>
            <person name="Villasana D."/>
            <person name="Walker D.L."/>
            <person name="Wang S."/>
            <person name="Wang K."/>
            <person name="White C.S."/>
            <person name="Williams A.C."/>
            <person name="Williamson J."/>
            <person name="Wilson K."/>
            <person name="Woghiren I.O."/>
            <person name="Woodworth J.R."/>
            <person name="Worley K.C."/>
            <person name="Wright R.A."/>
            <person name="Wu W."/>
            <person name="Young L."/>
            <person name="Zhang L."/>
            <person name="Zhang J."/>
            <person name="Zhu Y."/>
            <person name="Muzny D.M."/>
            <person name="Weinstock G."/>
            <person name="Gibbs R.A."/>
        </authorList>
    </citation>
    <scope>NUCLEOTIDE SEQUENCE [LARGE SCALE GENOMIC DNA]</scope>
    <source>
        <strain evidence="6">LSR1</strain>
    </source>
</reference>
<dbReference type="OrthoDB" id="6608380at2759"/>
<reference evidence="5" key="2">
    <citation type="submission" date="2022-06" db="UniProtKB">
        <authorList>
            <consortium name="EnsemblMetazoa"/>
        </authorList>
    </citation>
    <scope>IDENTIFICATION</scope>
</reference>